<keyword evidence="13" id="KW-0732">Signal</keyword>
<dbReference type="PANTHER" id="PTHR22760">
    <property type="entry name" value="GLYCOSYLTRANSFERASE"/>
    <property type="match status" value="1"/>
</dbReference>
<keyword evidence="8 12" id="KW-1133">Transmembrane helix</keyword>
<evidence type="ECO:0000256" key="13">
    <source>
        <dbReference type="SAM" id="SignalP"/>
    </source>
</evidence>
<keyword evidence="9 12" id="KW-0472">Membrane</keyword>
<evidence type="ECO:0000256" key="7">
    <source>
        <dbReference type="ARBA" id="ARBA00022824"/>
    </source>
</evidence>
<dbReference type="EMBL" id="CP031034">
    <property type="protein sequence ID" value="QDZ17564.1"/>
    <property type="molecule type" value="Genomic_DNA"/>
</dbReference>
<evidence type="ECO:0000256" key="1">
    <source>
        <dbReference type="ARBA" id="ARBA00004477"/>
    </source>
</evidence>
<dbReference type="GO" id="GO:0052917">
    <property type="term" value="F:dol-P-Man:Man(7)GlcNAc(2)-PP-Dol alpha-1,6-mannosyltransferase activity"/>
    <property type="evidence" value="ECO:0007669"/>
    <property type="project" value="UniProtKB-EC"/>
</dbReference>
<feature type="transmembrane region" description="Helical" evidence="12">
    <location>
        <begin position="259"/>
        <end position="281"/>
    </location>
</feature>
<keyword evidence="4 12" id="KW-0328">Glycosyltransferase</keyword>
<feature type="transmembrane region" description="Helical" evidence="12">
    <location>
        <begin position="288"/>
        <end position="304"/>
    </location>
</feature>
<dbReference type="GO" id="GO:0005789">
    <property type="term" value="C:endoplasmic reticulum membrane"/>
    <property type="evidence" value="ECO:0007669"/>
    <property type="project" value="UniProtKB-SubCell"/>
</dbReference>
<proteinExistence type="inferred from homology"/>
<evidence type="ECO:0000313" key="14">
    <source>
        <dbReference type="EMBL" id="QDZ17564.1"/>
    </source>
</evidence>
<dbReference type="UniPathway" id="UPA00378"/>
<evidence type="ECO:0000256" key="5">
    <source>
        <dbReference type="ARBA" id="ARBA00022679"/>
    </source>
</evidence>
<dbReference type="AlphaFoldDB" id="A0A5B8MBW1"/>
<protein>
    <recommendedName>
        <fullName evidence="12">Mannosyltransferase</fullName>
        <ecNumber evidence="12">2.4.1.-</ecNumber>
    </recommendedName>
</protein>
<feature type="chain" id="PRO_5023005750" description="Mannosyltransferase" evidence="13">
    <location>
        <begin position="26"/>
        <end position="487"/>
    </location>
</feature>
<evidence type="ECO:0000256" key="6">
    <source>
        <dbReference type="ARBA" id="ARBA00022692"/>
    </source>
</evidence>
<keyword evidence="7 12" id="KW-0256">Endoplasmic reticulum</keyword>
<accession>A0A5B8MBW1</accession>
<sequence length="487" mass="54144">MEALCTLVIPLAVLTHLWVAPYTKVEESFNVQAVHDLLYHGFDLERYDHQEFPGVVPRTFLGALATAVTAAPFKYATEALALPKLANLATARLVLGLFASWTFVRVQQAVAKRFGRGTGACYGVLQASQFHTMFYASRFLPNTFAVIASNLALASLIRDEKGDARRVVQYLTCAGVIFRCDMVLLLAPASVALLLLRRMTLVGLVATGVVSSIASVVLTVAVDSVIWGRLLWPELEVFLFNNPAGDNRSSEWGVSSPHWYFTSALPRALSGSAFFVLIGALYERRIRPFGLIALAYVLLYSMLPHKEVRFLFPVLPYFNVVAATGLSRVFKMKGRKRLWLGFLSVGIIAVVLLHTYVAATVSCMNYPGGKAFEELHRMGLGAKDAKVSVHIDVFPAMTGVSRFGEDYEAWTYDKTPWDECQGEHTFDYLVTADAERPSYELVRQIDGYARFELPRDFSSLKEAVLSRGVPLVVVLSPKVYIHRIKQR</sequence>
<feature type="transmembrane region" description="Helical" evidence="12">
    <location>
        <begin position="201"/>
        <end position="222"/>
    </location>
</feature>
<keyword evidence="6 12" id="KW-0812">Transmembrane</keyword>
<dbReference type="GO" id="GO:0006487">
    <property type="term" value="P:protein N-linked glycosylation"/>
    <property type="evidence" value="ECO:0007669"/>
    <property type="project" value="TreeGrafter"/>
</dbReference>
<keyword evidence="5 14" id="KW-0808">Transferase</keyword>
<comment type="similarity">
    <text evidence="3 12">Belongs to the glycosyltransferase 22 family.</text>
</comment>
<keyword evidence="15" id="KW-1185">Reference proteome</keyword>
<evidence type="ECO:0000256" key="8">
    <source>
        <dbReference type="ARBA" id="ARBA00022989"/>
    </source>
</evidence>
<evidence type="ECO:0000256" key="4">
    <source>
        <dbReference type="ARBA" id="ARBA00022676"/>
    </source>
</evidence>
<comment type="function">
    <text evidence="10">Mannosyltransferase that operates in the biosynthetic pathway of dolichol-linked oligosaccharides, the glycan precursors employed in protein asparagine (N)-glycosylation. The assembly of dolichol-linked oligosaccharides begins on the cytosolic side of the endoplasmic reticulum membrane and finishes in its lumen. The sequential addition of sugars to dolichol pyrophosphate produces dolichol-linked oligosaccharides containing fourteen sugars, including two GlcNAcs, nine mannoses and three glucoses. Once assembled, the oligosaccharide is transferred from the lipid to nascent proteins by oligosaccharyltransferases. In the lumen of the endoplasmic reticulum, adds the eighth mannose residue in an alpha-1,6 linkage onto Man(7)GlcNAc(2)-PP-dolichol to produce Man(8)GlcNAc(2)-PP-dolichol.</text>
</comment>
<comment type="catalytic activity">
    <reaction evidence="11">
        <text>an alpha-D-Man-(1-&gt;2)-alpha-D-Man-(1-&gt;2)-alpha-D-Man-(1-&gt;3)-[alpha-D-Man-(1-&gt;2)-alpha-D-Man-(1-&gt;3)-alpha-D-Man-(1-&gt;6)]-beta-D-Man-(1-&gt;4)-beta-D-GlcNAc-(1-&gt;4)-alpha-D-GlcNAc-diphospho-di-trans,poly-cis-dolichol + a di-trans,poly-cis-dolichyl beta-D-mannosyl phosphate = an alpha-D-Man-(1-&gt;2)-alpha-D-Man-(1-&gt;2)-alpha-D-Man-(1-&gt;3)-[alpha-D-Man-(1-&gt;2)-alpha-D-Man-(1-&gt;3)-[alpha-D-Man-(1-&gt;6)]-alpha-D-Man-(1-&gt;6)]-beta-D-Man-(1-&gt;4)-beta-D-GlcNAc-(1-&gt;4)-alpha-D-GlcNAc-diphospho-di-trans,poly-cis-dolichol + a di-trans,poly-cis-dolichyl phosphate + H(+)</text>
        <dbReference type="Rhea" id="RHEA:29535"/>
        <dbReference type="Rhea" id="RHEA-COMP:19498"/>
        <dbReference type="Rhea" id="RHEA-COMP:19501"/>
        <dbReference type="Rhea" id="RHEA-COMP:19518"/>
        <dbReference type="Rhea" id="RHEA-COMP:19519"/>
        <dbReference type="ChEBI" id="CHEBI:15378"/>
        <dbReference type="ChEBI" id="CHEBI:57683"/>
        <dbReference type="ChEBI" id="CHEBI:58211"/>
        <dbReference type="ChEBI" id="CHEBI:132517"/>
        <dbReference type="ChEBI" id="CHEBI:132519"/>
        <dbReference type="EC" id="2.4.1.260"/>
    </reaction>
    <physiologicalReaction direction="left-to-right" evidence="11">
        <dbReference type="Rhea" id="RHEA:29536"/>
    </physiologicalReaction>
</comment>
<evidence type="ECO:0000256" key="9">
    <source>
        <dbReference type="ARBA" id="ARBA00023136"/>
    </source>
</evidence>
<evidence type="ECO:0000256" key="10">
    <source>
        <dbReference type="ARBA" id="ARBA00044721"/>
    </source>
</evidence>
<evidence type="ECO:0000256" key="12">
    <source>
        <dbReference type="RuleBase" id="RU363075"/>
    </source>
</evidence>
<comment type="subcellular location">
    <subcellularLocation>
        <location evidence="1 12">Endoplasmic reticulum membrane</location>
        <topology evidence="1 12">Multi-pass membrane protein</topology>
    </subcellularLocation>
</comment>
<gene>
    <name evidence="14" type="ORF">A3770_01p00820</name>
</gene>
<evidence type="ECO:0000256" key="11">
    <source>
        <dbReference type="ARBA" id="ARBA00048899"/>
    </source>
</evidence>
<dbReference type="OrthoDB" id="19039at2759"/>
<dbReference type="PANTHER" id="PTHR22760:SF1">
    <property type="entry name" value="DOL-P-MAN:MAN(7)GLCNAC(2)-PP-DOL ALPHA-1,6-MANNOSYLTRANSFERASE"/>
    <property type="match status" value="1"/>
</dbReference>
<evidence type="ECO:0000313" key="15">
    <source>
        <dbReference type="Proteomes" id="UP000316726"/>
    </source>
</evidence>
<dbReference type="EC" id="2.4.1.-" evidence="12"/>
<dbReference type="STRING" id="1764295.A0A5B8MBW1"/>
<organism evidence="14 15">
    <name type="scientific">Chloropicon primus</name>
    <dbReference type="NCBI Taxonomy" id="1764295"/>
    <lineage>
        <taxon>Eukaryota</taxon>
        <taxon>Viridiplantae</taxon>
        <taxon>Chlorophyta</taxon>
        <taxon>Chloropicophyceae</taxon>
        <taxon>Chloropicales</taxon>
        <taxon>Chloropicaceae</taxon>
        <taxon>Chloropicon</taxon>
    </lineage>
</organism>
<dbReference type="InterPro" id="IPR005599">
    <property type="entry name" value="GPI_mannosylTrfase"/>
</dbReference>
<dbReference type="Pfam" id="PF03901">
    <property type="entry name" value="Glyco_transf_22"/>
    <property type="match status" value="1"/>
</dbReference>
<name>A0A5B8MBW1_9CHLO</name>
<reference evidence="14 15" key="1">
    <citation type="submission" date="2018-07" db="EMBL/GenBank/DDBJ databases">
        <title>The complete nuclear genome of the prasinophyte Chloropicon primus (CCMP1205).</title>
        <authorList>
            <person name="Pombert J.-F."/>
            <person name="Otis C."/>
            <person name="Turmel M."/>
            <person name="Lemieux C."/>
        </authorList>
    </citation>
    <scope>NUCLEOTIDE SEQUENCE [LARGE SCALE GENOMIC DNA]</scope>
    <source>
        <strain evidence="14 15">CCMP1205</strain>
    </source>
</reference>
<dbReference type="Proteomes" id="UP000316726">
    <property type="component" value="Chromosome 1"/>
</dbReference>
<feature type="signal peptide" evidence="13">
    <location>
        <begin position="1"/>
        <end position="25"/>
    </location>
</feature>
<feature type="transmembrane region" description="Helical" evidence="12">
    <location>
        <begin position="338"/>
        <end position="357"/>
    </location>
</feature>
<feature type="transmembrane region" description="Helical" evidence="12">
    <location>
        <begin position="310"/>
        <end position="326"/>
    </location>
</feature>
<comment type="pathway">
    <text evidence="2">Protein modification; protein glycosylation.</text>
</comment>
<evidence type="ECO:0000256" key="3">
    <source>
        <dbReference type="ARBA" id="ARBA00007063"/>
    </source>
</evidence>
<evidence type="ECO:0000256" key="2">
    <source>
        <dbReference type="ARBA" id="ARBA00004922"/>
    </source>
</evidence>
<feature type="transmembrane region" description="Helical" evidence="12">
    <location>
        <begin position="169"/>
        <end position="194"/>
    </location>
</feature>